<dbReference type="Proteomes" id="UP000541109">
    <property type="component" value="Unassembled WGS sequence"/>
</dbReference>
<evidence type="ECO:0000256" key="1">
    <source>
        <dbReference type="ARBA" id="ARBA00001946"/>
    </source>
</evidence>
<protein>
    <submittedName>
        <fullName evidence="4">NUDIX domain-containing protein</fullName>
    </submittedName>
</protein>
<accession>A0A839AFQ6</accession>
<evidence type="ECO:0000259" key="3">
    <source>
        <dbReference type="PROSITE" id="PS51462"/>
    </source>
</evidence>
<sequence>MDEIYRNGVVCPTPPLPPFGLKHKAYIYLTCGSKLLVFAQPDEPDVGLQVPGGTLDPGESYLHGARREFAEETGLALPLCLDHLGDQDVLFDNAAGRDLHRRRLFHARTARIDRQEWEHFEMTPSAGGDPIRFRLFWIDLFDDLAHDENAFFAGFAAPLGELRRRIGRA</sequence>
<dbReference type="InterPro" id="IPR020084">
    <property type="entry name" value="NUDIX_hydrolase_CS"/>
</dbReference>
<dbReference type="PROSITE" id="PS00893">
    <property type="entry name" value="NUDIX_BOX"/>
    <property type="match status" value="1"/>
</dbReference>
<dbReference type="CDD" id="cd04663">
    <property type="entry name" value="NUDIX_Hydrolase"/>
    <property type="match status" value="1"/>
</dbReference>
<dbReference type="EMBL" id="JACFXV010000063">
    <property type="protein sequence ID" value="MBA5778481.1"/>
    <property type="molecule type" value="Genomic_DNA"/>
</dbReference>
<keyword evidence="5" id="KW-1185">Reference proteome</keyword>
<gene>
    <name evidence="4" type="ORF">H2509_15230</name>
</gene>
<dbReference type="InterPro" id="IPR000086">
    <property type="entry name" value="NUDIX_hydrolase_dom"/>
</dbReference>
<evidence type="ECO:0000313" key="4">
    <source>
        <dbReference type="EMBL" id="MBA5778481.1"/>
    </source>
</evidence>
<proteinExistence type="predicted"/>
<reference evidence="4 5" key="1">
    <citation type="submission" date="2020-07" db="EMBL/GenBank/DDBJ databases">
        <title>Stappia sp., F7233, whole genome shotgun sequencing project.</title>
        <authorList>
            <person name="Jiang S."/>
            <person name="Liu Z.W."/>
            <person name="Du Z.J."/>
        </authorList>
    </citation>
    <scope>NUCLEOTIDE SEQUENCE [LARGE SCALE GENOMIC DNA]</scope>
    <source>
        <strain evidence="4 5">F7233</strain>
    </source>
</reference>
<evidence type="ECO:0000313" key="5">
    <source>
        <dbReference type="Proteomes" id="UP000541109"/>
    </source>
</evidence>
<evidence type="ECO:0000256" key="2">
    <source>
        <dbReference type="ARBA" id="ARBA00022801"/>
    </source>
</evidence>
<dbReference type="SUPFAM" id="SSF55811">
    <property type="entry name" value="Nudix"/>
    <property type="match status" value="1"/>
</dbReference>
<comment type="caution">
    <text evidence="4">The sequence shown here is derived from an EMBL/GenBank/DDBJ whole genome shotgun (WGS) entry which is preliminary data.</text>
</comment>
<dbReference type="InterPro" id="IPR015797">
    <property type="entry name" value="NUDIX_hydrolase-like_dom_sf"/>
</dbReference>
<keyword evidence="2" id="KW-0378">Hydrolase</keyword>
<feature type="domain" description="Nudix hydrolase" evidence="3">
    <location>
        <begin position="20"/>
        <end position="162"/>
    </location>
</feature>
<name>A0A839AFQ6_9HYPH</name>
<dbReference type="AlphaFoldDB" id="A0A839AFQ6"/>
<dbReference type="RefSeq" id="WP_182166783.1">
    <property type="nucleotide sequence ID" value="NZ_JACFXV010000063.1"/>
</dbReference>
<comment type="cofactor">
    <cofactor evidence="1">
        <name>Mg(2+)</name>
        <dbReference type="ChEBI" id="CHEBI:18420"/>
    </cofactor>
</comment>
<dbReference type="Pfam" id="PF00293">
    <property type="entry name" value="NUDIX"/>
    <property type="match status" value="1"/>
</dbReference>
<organism evidence="4 5">
    <name type="scientific">Stappia albiluteola</name>
    <dbReference type="NCBI Taxonomy" id="2758565"/>
    <lineage>
        <taxon>Bacteria</taxon>
        <taxon>Pseudomonadati</taxon>
        <taxon>Pseudomonadota</taxon>
        <taxon>Alphaproteobacteria</taxon>
        <taxon>Hyphomicrobiales</taxon>
        <taxon>Stappiaceae</taxon>
        <taxon>Stappia</taxon>
    </lineage>
</organism>
<dbReference type="PROSITE" id="PS51462">
    <property type="entry name" value="NUDIX"/>
    <property type="match status" value="1"/>
</dbReference>
<dbReference type="GO" id="GO:0016787">
    <property type="term" value="F:hydrolase activity"/>
    <property type="evidence" value="ECO:0007669"/>
    <property type="project" value="UniProtKB-KW"/>
</dbReference>
<dbReference type="Gene3D" id="3.90.79.10">
    <property type="entry name" value="Nucleoside Triphosphate Pyrophosphohydrolase"/>
    <property type="match status" value="1"/>
</dbReference>